<dbReference type="AlphaFoldDB" id="A0A8J4R932"/>
<reference evidence="1" key="1">
    <citation type="submission" date="2020-03" db="EMBL/GenBank/DDBJ databases">
        <title>Castanea mollissima Vanexum genome sequencing.</title>
        <authorList>
            <person name="Staton M."/>
        </authorList>
    </citation>
    <scope>NUCLEOTIDE SEQUENCE</scope>
    <source>
        <tissue evidence="1">Leaf</tissue>
    </source>
</reference>
<comment type="caution">
    <text evidence="1">The sequence shown here is derived from an EMBL/GenBank/DDBJ whole genome shotgun (WGS) entry which is preliminary data.</text>
</comment>
<sequence length="177" mass="20516">MGVEGNICLVQHLQTQNLSFPAGSHMQYTFLEKKMEQQHLQHFCDSKHPLVYCQDYRGGDTCCRCQEPVYGPSYWFKRCMPELRLQPSHHMRFFSAITMEAEFHHLPCDVKVKGTKVAKRINSTAFQLNYARSTSSLPFIIDGEAMVKTTKFSRCPKSCIHYFTPSQRIILEELLDS</sequence>
<evidence type="ECO:0000313" key="2">
    <source>
        <dbReference type="Proteomes" id="UP000737018"/>
    </source>
</evidence>
<name>A0A8J4R932_9ROSI</name>
<organism evidence="1 2">
    <name type="scientific">Castanea mollissima</name>
    <name type="common">Chinese chestnut</name>
    <dbReference type="NCBI Taxonomy" id="60419"/>
    <lineage>
        <taxon>Eukaryota</taxon>
        <taxon>Viridiplantae</taxon>
        <taxon>Streptophyta</taxon>
        <taxon>Embryophyta</taxon>
        <taxon>Tracheophyta</taxon>
        <taxon>Spermatophyta</taxon>
        <taxon>Magnoliopsida</taxon>
        <taxon>eudicotyledons</taxon>
        <taxon>Gunneridae</taxon>
        <taxon>Pentapetalae</taxon>
        <taxon>rosids</taxon>
        <taxon>fabids</taxon>
        <taxon>Fagales</taxon>
        <taxon>Fagaceae</taxon>
        <taxon>Castanea</taxon>
    </lineage>
</organism>
<dbReference type="Proteomes" id="UP000737018">
    <property type="component" value="Unassembled WGS sequence"/>
</dbReference>
<keyword evidence="2" id="KW-1185">Reference proteome</keyword>
<protein>
    <submittedName>
        <fullName evidence="1">Uncharacterized protein</fullName>
    </submittedName>
</protein>
<evidence type="ECO:0000313" key="1">
    <source>
        <dbReference type="EMBL" id="KAF3966000.1"/>
    </source>
</evidence>
<proteinExistence type="predicted"/>
<gene>
    <name evidence="1" type="ORF">CMV_009870</name>
</gene>
<accession>A0A8J4R932</accession>
<dbReference type="EMBL" id="JRKL02001109">
    <property type="protein sequence ID" value="KAF3966000.1"/>
    <property type="molecule type" value="Genomic_DNA"/>
</dbReference>